<organism evidence="1 2">
    <name type="scientific">Candidatus Raymondbacteria bacterium RIFOXYD12_FULL_49_13</name>
    <dbReference type="NCBI Taxonomy" id="1817890"/>
    <lineage>
        <taxon>Bacteria</taxon>
        <taxon>Raymondiibacteriota</taxon>
    </lineage>
</organism>
<dbReference type="AlphaFoldDB" id="A0A1F7F843"/>
<proteinExistence type="predicted"/>
<dbReference type="Proteomes" id="UP000179243">
    <property type="component" value="Unassembled WGS sequence"/>
</dbReference>
<name>A0A1F7F843_UNCRA</name>
<dbReference type="EMBL" id="MFYX01000101">
    <property type="protein sequence ID" value="OGK02835.1"/>
    <property type="molecule type" value="Genomic_DNA"/>
</dbReference>
<evidence type="ECO:0008006" key="3">
    <source>
        <dbReference type="Google" id="ProtNLM"/>
    </source>
</evidence>
<dbReference type="InterPro" id="IPR011990">
    <property type="entry name" value="TPR-like_helical_dom_sf"/>
</dbReference>
<evidence type="ECO:0000313" key="2">
    <source>
        <dbReference type="Proteomes" id="UP000179243"/>
    </source>
</evidence>
<reference evidence="1 2" key="1">
    <citation type="journal article" date="2016" name="Nat. Commun.">
        <title>Thousands of microbial genomes shed light on interconnected biogeochemical processes in an aquifer system.</title>
        <authorList>
            <person name="Anantharaman K."/>
            <person name="Brown C.T."/>
            <person name="Hug L.A."/>
            <person name="Sharon I."/>
            <person name="Castelle C.J."/>
            <person name="Probst A.J."/>
            <person name="Thomas B.C."/>
            <person name="Singh A."/>
            <person name="Wilkins M.J."/>
            <person name="Karaoz U."/>
            <person name="Brodie E.L."/>
            <person name="Williams K.H."/>
            <person name="Hubbard S.S."/>
            <person name="Banfield J.F."/>
        </authorList>
    </citation>
    <scope>NUCLEOTIDE SEQUENCE [LARGE SCALE GENOMIC DNA]</scope>
</reference>
<comment type="caution">
    <text evidence="1">The sequence shown here is derived from an EMBL/GenBank/DDBJ whole genome shotgun (WGS) entry which is preliminary data.</text>
</comment>
<protein>
    <recommendedName>
        <fullName evidence="3">Outer membrane lipoprotein BamD-like domain-containing protein</fullName>
    </recommendedName>
</protein>
<dbReference type="Gene3D" id="1.25.40.10">
    <property type="entry name" value="Tetratricopeptide repeat domain"/>
    <property type="match status" value="1"/>
</dbReference>
<sequence>MRWFSSRSLAHVLFAISAVCGQQQVIDPYELLQQLHSFPAMFEQKDLTAYQADAKITGSICQSLEQMAREKNLSEPRFAEFYTREKGFVFLLANRDYPLFFNQMLDELFTPVRAFDKVIESIESKREFNWFQTFKMNTTVEYKWVQYKDAPHLKLDFTAKEGRVIEKKIETLNGVTHTIETKAMRLIVSPKEKLIKSLTIVLLEQTGAKPIETDNRFTFFYETVNGKPLPAELIIEKNNRELIRFHGEYAKQGTFIVFRKKTFTFTKTDGTTGSATIDFSNYRFNDKIDRSLLQDKSLVPIDPVAEQEAEKLFNQAKELILEGKTDEAREILKKLIKKYPKASYAEQAKILLEGFPQ</sequence>
<evidence type="ECO:0000313" key="1">
    <source>
        <dbReference type="EMBL" id="OGK02835.1"/>
    </source>
</evidence>
<gene>
    <name evidence="1" type="ORF">A2519_06620</name>
</gene>
<accession>A0A1F7F843</accession>